<dbReference type="Proteomes" id="UP000037558">
    <property type="component" value="Unassembled WGS sequence"/>
</dbReference>
<keyword evidence="2" id="KW-0560">Oxidoreductase</keyword>
<dbReference type="SUPFAM" id="SSF54909">
    <property type="entry name" value="Dimeric alpha+beta barrel"/>
    <property type="match status" value="1"/>
</dbReference>
<dbReference type="Pfam" id="PF03992">
    <property type="entry name" value="ABM"/>
    <property type="match status" value="1"/>
</dbReference>
<dbReference type="InterPro" id="IPR007138">
    <property type="entry name" value="ABM_dom"/>
</dbReference>
<evidence type="ECO:0000259" key="1">
    <source>
        <dbReference type="PROSITE" id="PS51725"/>
    </source>
</evidence>
<dbReference type="STRING" id="284581.AMD01_04135"/>
<dbReference type="EMBL" id="LILC01000004">
    <property type="protein sequence ID" value="KOO48582.1"/>
    <property type="molecule type" value="Genomic_DNA"/>
</dbReference>
<dbReference type="OrthoDB" id="287932at2"/>
<proteinExistence type="predicted"/>
<dbReference type="AlphaFoldDB" id="A0A0M0LCJ5"/>
<evidence type="ECO:0000313" key="3">
    <source>
        <dbReference type="Proteomes" id="UP000037558"/>
    </source>
</evidence>
<dbReference type="GO" id="GO:0004497">
    <property type="term" value="F:monooxygenase activity"/>
    <property type="evidence" value="ECO:0007669"/>
    <property type="project" value="UniProtKB-KW"/>
</dbReference>
<organism evidence="2 3">
    <name type="scientific">Priestia koreensis</name>
    <dbReference type="NCBI Taxonomy" id="284581"/>
    <lineage>
        <taxon>Bacteria</taxon>
        <taxon>Bacillati</taxon>
        <taxon>Bacillota</taxon>
        <taxon>Bacilli</taxon>
        <taxon>Bacillales</taxon>
        <taxon>Bacillaceae</taxon>
        <taxon>Priestia</taxon>
    </lineage>
</organism>
<reference evidence="3" key="1">
    <citation type="submission" date="2015-08" db="EMBL/GenBank/DDBJ databases">
        <title>Fjat-14210 dsm16467.</title>
        <authorList>
            <person name="Liu B."/>
            <person name="Wang J."/>
            <person name="Zhu Y."/>
            <person name="Liu G."/>
            <person name="Chen Q."/>
            <person name="Chen Z."/>
            <person name="Lan J."/>
            <person name="Che J."/>
            <person name="Ge C."/>
            <person name="Shi H."/>
            <person name="Pan Z."/>
            <person name="Liu X."/>
        </authorList>
    </citation>
    <scope>NUCLEOTIDE SEQUENCE [LARGE SCALE GENOMIC DNA]</scope>
    <source>
        <strain evidence="3">DSM 16467</strain>
    </source>
</reference>
<sequence>MIITHAELQVNPAKVEDFLVEIRTLIAASKQEEGNVDYTLKRDVENPNHFTMIEIWKDMDAVQSHNTSAHFQAFVGKAKEFLAGPLSARMFNGEELKLS</sequence>
<dbReference type="InterPro" id="IPR050744">
    <property type="entry name" value="AI-2_Isomerase_LsrG"/>
</dbReference>
<dbReference type="PATRIC" id="fig|284581.3.peg.1619"/>
<gene>
    <name evidence="2" type="ORF">AMD01_04135</name>
</gene>
<keyword evidence="3" id="KW-1185">Reference proteome</keyword>
<dbReference type="InterPro" id="IPR011008">
    <property type="entry name" value="Dimeric_a/b-barrel"/>
</dbReference>
<dbReference type="PROSITE" id="PS51725">
    <property type="entry name" value="ABM"/>
    <property type="match status" value="1"/>
</dbReference>
<name>A0A0M0LCJ5_9BACI</name>
<protein>
    <submittedName>
        <fullName evidence="2">Monooxygenase</fullName>
    </submittedName>
</protein>
<feature type="domain" description="ABM" evidence="1">
    <location>
        <begin position="2"/>
        <end position="90"/>
    </location>
</feature>
<dbReference type="PANTHER" id="PTHR33336:SF3">
    <property type="entry name" value="ABM DOMAIN-CONTAINING PROTEIN"/>
    <property type="match status" value="1"/>
</dbReference>
<dbReference type="Gene3D" id="3.30.70.100">
    <property type="match status" value="1"/>
</dbReference>
<keyword evidence="2" id="KW-0503">Monooxygenase</keyword>
<evidence type="ECO:0000313" key="2">
    <source>
        <dbReference type="EMBL" id="KOO48582.1"/>
    </source>
</evidence>
<dbReference type="RefSeq" id="WP_053400147.1">
    <property type="nucleotide sequence ID" value="NZ_JAMAUM010000010.1"/>
</dbReference>
<comment type="caution">
    <text evidence="2">The sequence shown here is derived from an EMBL/GenBank/DDBJ whole genome shotgun (WGS) entry which is preliminary data.</text>
</comment>
<dbReference type="PANTHER" id="PTHR33336">
    <property type="entry name" value="QUINOL MONOOXYGENASE YGIN-RELATED"/>
    <property type="match status" value="1"/>
</dbReference>
<accession>A0A0M0LCJ5</accession>